<dbReference type="EMBL" id="DVIU01000212">
    <property type="protein sequence ID" value="HIS37103.1"/>
    <property type="molecule type" value="Genomic_DNA"/>
</dbReference>
<gene>
    <name evidence="1" type="ORF">IAC10_10825</name>
</gene>
<proteinExistence type="predicted"/>
<evidence type="ECO:0000313" key="2">
    <source>
        <dbReference type="Proteomes" id="UP000823928"/>
    </source>
</evidence>
<reference evidence="1" key="1">
    <citation type="submission" date="2020-10" db="EMBL/GenBank/DDBJ databases">
        <authorList>
            <person name="Gilroy R."/>
        </authorList>
    </citation>
    <scope>NUCLEOTIDE SEQUENCE</scope>
    <source>
        <strain evidence="1">6276</strain>
    </source>
</reference>
<comment type="caution">
    <text evidence="1">The sequence shown here is derived from an EMBL/GenBank/DDBJ whole genome shotgun (WGS) entry which is preliminary data.</text>
</comment>
<dbReference type="Proteomes" id="UP000823928">
    <property type="component" value="Unassembled WGS sequence"/>
</dbReference>
<dbReference type="AlphaFoldDB" id="A0A9D1F098"/>
<sequence>MGFSVKKITSAIKNNYGKYLAKTAGAAAVGMVAYDAHVIGKLRADTYSQTSEANRTASFATNTLYLSEPSTIQSKLKKKLFNLELENNFLNFFNSAAGYFSGLGEMLVSGVVPLGLGLTALLAGVKKHGKICKGAGLGLLVYGSIKLVRDIFGAGSPNLLNSRFK</sequence>
<evidence type="ECO:0000313" key="1">
    <source>
        <dbReference type="EMBL" id="HIS37103.1"/>
    </source>
</evidence>
<name>A0A9D1F098_9BACT</name>
<accession>A0A9D1F098</accession>
<protein>
    <submittedName>
        <fullName evidence="1">Uncharacterized protein</fullName>
    </submittedName>
</protein>
<organism evidence="1 2">
    <name type="scientific">Candidatus Scatousia excrementigallinarum</name>
    <dbReference type="NCBI Taxonomy" id="2840935"/>
    <lineage>
        <taxon>Bacteria</taxon>
        <taxon>Candidatus Scatousia</taxon>
    </lineage>
</organism>
<reference evidence="1" key="2">
    <citation type="journal article" date="2021" name="PeerJ">
        <title>Extensive microbial diversity within the chicken gut microbiome revealed by metagenomics and culture.</title>
        <authorList>
            <person name="Gilroy R."/>
            <person name="Ravi A."/>
            <person name="Getino M."/>
            <person name="Pursley I."/>
            <person name="Horton D.L."/>
            <person name="Alikhan N.F."/>
            <person name="Baker D."/>
            <person name="Gharbi K."/>
            <person name="Hall N."/>
            <person name="Watson M."/>
            <person name="Adriaenssens E.M."/>
            <person name="Foster-Nyarko E."/>
            <person name="Jarju S."/>
            <person name="Secka A."/>
            <person name="Antonio M."/>
            <person name="Oren A."/>
            <person name="Chaudhuri R.R."/>
            <person name="La Ragione R."/>
            <person name="Hildebrand F."/>
            <person name="Pallen M.J."/>
        </authorList>
    </citation>
    <scope>NUCLEOTIDE SEQUENCE</scope>
    <source>
        <strain evidence="1">6276</strain>
    </source>
</reference>